<dbReference type="EMBL" id="WPAF01000013">
    <property type="protein sequence ID" value="KAF0134079.1"/>
    <property type="molecule type" value="Genomic_DNA"/>
</dbReference>
<reference evidence="2 3" key="1">
    <citation type="submission" date="2019-12" db="EMBL/GenBank/DDBJ databases">
        <authorList>
            <person name="Wolfe R."/>
            <person name="Danczak R."/>
            <person name="Wilkins M."/>
        </authorList>
    </citation>
    <scope>NUCLEOTIDE SEQUENCE [LARGE SCALE GENOMIC DNA]</scope>
    <source>
        <strain evidence="2">X2_MaxBin.013</strain>
    </source>
</reference>
<evidence type="ECO:0000313" key="3">
    <source>
        <dbReference type="Proteomes" id="UP000488506"/>
    </source>
</evidence>
<feature type="transmembrane region" description="Helical" evidence="1">
    <location>
        <begin position="6"/>
        <end position="26"/>
    </location>
</feature>
<keyword evidence="1" id="KW-1133">Transmembrane helix</keyword>
<dbReference type="AlphaFoldDB" id="A0A833L0W2"/>
<proteinExistence type="predicted"/>
<evidence type="ECO:0000256" key="1">
    <source>
        <dbReference type="SAM" id="Phobius"/>
    </source>
</evidence>
<accession>A0A833L0W2</accession>
<keyword evidence="1" id="KW-0472">Membrane</keyword>
<evidence type="ECO:0000313" key="2">
    <source>
        <dbReference type="EMBL" id="KAF0134079.1"/>
    </source>
</evidence>
<keyword evidence="1" id="KW-0812">Transmembrane</keyword>
<organism evidence="2 3">
    <name type="scientific">Candidatus Saganbacteria bacterium</name>
    <dbReference type="NCBI Taxonomy" id="2575572"/>
    <lineage>
        <taxon>Bacteria</taxon>
        <taxon>Bacillati</taxon>
        <taxon>Saganbacteria</taxon>
    </lineage>
</organism>
<name>A0A833L0W2_UNCSA</name>
<dbReference type="Proteomes" id="UP000488506">
    <property type="component" value="Unassembled WGS sequence"/>
</dbReference>
<gene>
    <name evidence="2" type="ORF">FD145_933</name>
</gene>
<protein>
    <submittedName>
        <fullName evidence="2">Uncharacterized protein</fullName>
    </submittedName>
</protein>
<sequence length="33" mass="3623">MDPQLIVYLSLAVIALVMIIISIFTGKHPVGRL</sequence>
<comment type="caution">
    <text evidence="2">The sequence shown here is derived from an EMBL/GenBank/DDBJ whole genome shotgun (WGS) entry which is preliminary data.</text>
</comment>